<dbReference type="PANTHER" id="PTHR44329:SF288">
    <property type="entry name" value="MITOGEN-ACTIVATED PROTEIN KINASE KINASE KINASE 20"/>
    <property type="match status" value="1"/>
</dbReference>
<feature type="domain" description="Protein kinase" evidence="7">
    <location>
        <begin position="107"/>
        <end position="387"/>
    </location>
</feature>
<reference evidence="9" key="1">
    <citation type="journal article" date="2015" name="PLoS Genet.">
        <title>Genome Sequence and Transcriptome Analyses of Chrysochromulina tobin: Metabolic Tools for Enhanced Algal Fitness in the Prominent Order Prymnesiales (Haptophyceae).</title>
        <authorList>
            <person name="Hovde B.T."/>
            <person name="Deodato C.R."/>
            <person name="Hunsperger H.M."/>
            <person name="Ryken S.A."/>
            <person name="Yost W."/>
            <person name="Jha R.K."/>
            <person name="Patterson J."/>
            <person name="Monnat R.J. Jr."/>
            <person name="Barlow S.B."/>
            <person name="Starkenburg S.R."/>
            <person name="Cattolico R.A."/>
        </authorList>
    </citation>
    <scope>NUCLEOTIDE SEQUENCE</scope>
    <source>
        <strain evidence="9">CCMP291</strain>
    </source>
</reference>
<dbReference type="PROSITE" id="PS00107">
    <property type="entry name" value="PROTEIN_KINASE_ATP"/>
    <property type="match status" value="1"/>
</dbReference>
<dbReference type="InterPro" id="IPR001245">
    <property type="entry name" value="Ser-Thr/Tyr_kinase_cat_dom"/>
</dbReference>
<dbReference type="GO" id="GO:0004674">
    <property type="term" value="F:protein serine/threonine kinase activity"/>
    <property type="evidence" value="ECO:0007669"/>
    <property type="project" value="TreeGrafter"/>
</dbReference>
<feature type="region of interest" description="Disordered" evidence="6">
    <location>
        <begin position="1"/>
        <end position="28"/>
    </location>
</feature>
<evidence type="ECO:0000259" key="7">
    <source>
        <dbReference type="PROSITE" id="PS50011"/>
    </source>
</evidence>
<gene>
    <name evidence="8" type="ORF">Ctob_007570</name>
</gene>
<dbReference type="OrthoDB" id="4062651at2759"/>
<dbReference type="SMART" id="SM00220">
    <property type="entry name" value="S_TKc"/>
    <property type="match status" value="1"/>
</dbReference>
<dbReference type="Gene3D" id="1.10.510.10">
    <property type="entry name" value="Transferase(Phosphotransferase) domain 1"/>
    <property type="match status" value="1"/>
</dbReference>
<dbReference type="InterPro" id="IPR051681">
    <property type="entry name" value="Ser/Thr_Kinases-Pseudokinases"/>
</dbReference>
<evidence type="ECO:0000256" key="4">
    <source>
        <dbReference type="ARBA" id="ARBA00022840"/>
    </source>
</evidence>
<dbReference type="InterPro" id="IPR011009">
    <property type="entry name" value="Kinase-like_dom_sf"/>
</dbReference>
<dbReference type="SUPFAM" id="SSF56112">
    <property type="entry name" value="Protein kinase-like (PK-like)"/>
    <property type="match status" value="1"/>
</dbReference>
<name>A0A0M0JXR3_9EUKA</name>
<keyword evidence="9" id="KW-1185">Reference proteome</keyword>
<keyword evidence="2 5" id="KW-0547">Nucleotide-binding</keyword>
<dbReference type="InterPro" id="IPR017441">
    <property type="entry name" value="Protein_kinase_ATP_BS"/>
</dbReference>
<dbReference type="InterPro" id="IPR000719">
    <property type="entry name" value="Prot_kinase_dom"/>
</dbReference>
<keyword evidence="3 8" id="KW-0418">Kinase</keyword>
<dbReference type="EMBL" id="JWZX01002091">
    <property type="protein sequence ID" value="KOO31082.1"/>
    <property type="molecule type" value="Genomic_DNA"/>
</dbReference>
<keyword evidence="1" id="KW-0808">Transferase</keyword>
<protein>
    <submittedName>
        <fullName evidence="8">Serine threonine-protein kinase ctr1</fullName>
    </submittedName>
</protein>
<evidence type="ECO:0000256" key="3">
    <source>
        <dbReference type="ARBA" id="ARBA00022777"/>
    </source>
</evidence>
<proteinExistence type="predicted"/>
<evidence type="ECO:0000313" key="9">
    <source>
        <dbReference type="Proteomes" id="UP000037460"/>
    </source>
</evidence>
<dbReference type="Proteomes" id="UP000037460">
    <property type="component" value="Unassembled WGS sequence"/>
</dbReference>
<dbReference type="PROSITE" id="PS50011">
    <property type="entry name" value="PROTEIN_KINASE_DOM"/>
    <property type="match status" value="1"/>
</dbReference>
<accession>A0A0M0JXR3</accession>
<comment type="caution">
    <text evidence="8">The sequence shown here is derived from an EMBL/GenBank/DDBJ whole genome shotgun (WGS) entry which is preliminary data.</text>
</comment>
<evidence type="ECO:0000256" key="2">
    <source>
        <dbReference type="ARBA" id="ARBA00022741"/>
    </source>
</evidence>
<sequence>MRLSTIFDSFVRDPPKTPGTAPWAGGTSGSSSLNTIARFGVLISDAASPAREAWTPLPGAEAWSTRREPNVDGYTQHGSDMHEFTRWRRKYTTDGDAGTRVVDMSKLTMCRYLGEGEFATAHQTSLDGRPAAIKMLKKEKREIPSAVEGLKREIMMMTLMDHPNVLKAYALGQHEGIPLMIVELLSHTLPSQLPRGPDTVPFWVRWREVKRWPLSRSLHCAAQLARALKYCHDDAFPGYRVLHRDVKPNNIGFIHDPEDPDHLVLFDFGLATLWGIKNDPSDTLARNLTGETGSLRYMAPEVANSRPYCPKAEVFSFATVTYEIASCEKPFSNLLPEQFRRAIGTGYVPEMPRKWPAELRSLISECWKLDAQQRPEFREIVPRLDALCASFPRVRAGDKPARPSPNPTQPDNAWVV</sequence>
<dbReference type="Pfam" id="PF07714">
    <property type="entry name" value="PK_Tyr_Ser-Thr"/>
    <property type="match status" value="1"/>
</dbReference>
<keyword evidence="4 5" id="KW-0067">ATP-binding</keyword>
<dbReference type="PIRSF" id="PIRSF000654">
    <property type="entry name" value="Integrin-linked_kinase"/>
    <property type="match status" value="1"/>
</dbReference>
<evidence type="ECO:0000256" key="1">
    <source>
        <dbReference type="ARBA" id="ARBA00022679"/>
    </source>
</evidence>
<organism evidence="8 9">
    <name type="scientific">Chrysochromulina tobinii</name>
    <dbReference type="NCBI Taxonomy" id="1460289"/>
    <lineage>
        <taxon>Eukaryota</taxon>
        <taxon>Haptista</taxon>
        <taxon>Haptophyta</taxon>
        <taxon>Prymnesiophyceae</taxon>
        <taxon>Prymnesiales</taxon>
        <taxon>Chrysochromulinaceae</taxon>
        <taxon>Chrysochromulina</taxon>
    </lineage>
</organism>
<dbReference type="AlphaFoldDB" id="A0A0M0JXR3"/>
<feature type="region of interest" description="Disordered" evidence="6">
    <location>
        <begin position="396"/>
        <end position="416"/>
    </location>
</feature>
<dbReference type="PANTHER" id="PTHR44329">
    <property type="entry name" value="SERINE/THREONINE-PROTEIN KINASE TNNI3K-RELATED"/>
    <property type="match status" value="1"/>
</dbReference>
<evidence type="ECO:0000313" key="8">
    <source>
        <dbReference type="EMBL" id="KOO31082.1"/>
    </source>
</evidence>
<evidence type="ECO:0000256" key="6">
    <source>
        <dbReference type="SAM" id="MobiDB-lite"/>
    </source>
</evidence>
<dbReference type="GO" id="GO:0005524">
    <property type="term" value="F:ATP binding"/>
    <property type="evidence" value="ECO:0007669"/>
    <property type="project" value="UniProtKB-UniRule"/>
</dbReference>
<feature type="binding site" evidence="5">
    <location>
        <position position="134"/>
    </location>
    <ligand>
        <name>ATP</name>
        <dbReference type="ChEBI" id="CHEBI:30616"/>
    </ligand>
</feature>
<dbReference type="Gene3D" id="3.30.200.20">
    <property type="entry name" value="Phosphorylase Kinase, domain 1"/>
    <property type="match status" value="1"/>
</dbReference>
<evidence type="ECO:0000256" key="5">
    <source>
        <dbReference type="PROSITE-ProRule" id="PRU10141"/>
    </source>
</evidence>